<evidence type="ECO:0000313" key="2">
    <source>
        <dbReference type="Proteomes" id="UP000271590"/>
    </source>
</evidence>
<sequence>MTQPTSWLHAEPRLGRTAFRQTPADELDATAASRVAAFELNDEPAVVEDALSWELGFDLWGLGHY</sequence>
<proteinExistence type="predicted"/>
<name>A0A3P3E2A9_9BURK</name>
<reference evidence="1 2" key="1">
    <citation type="submission" date="2018-11" db="EMBL/GenBank/DDBJ databases">
        <title>The genome of Variovorax sp T529.</title>
        <authorList>
            <person name="Gao J."/>
        </authorList>
    </citation>
    <scope>NUCLEOTIDE SEQUENCE [LARGE SCALE GENOMIC DNA]</scope>
    <source>
        <strain evidence="1 2">T529</strain>
    </source>
</reference>
<evidence type="ECO:0000313" key="1">
    <source>
        <dbReference type="EMBL" id="RRH80196.1"/>
    </source>
</evidence>
<organism evidence="1 2">
    <name type="scientific">Variovorax beijingensis</name>
    <dbReference type="NCBI Taxonomy" id="2496117"/>
    <lineage>
        <taxon>Bacteria</taxon>
        <taxon>Pseudomonadati</taxon>
        <taxon>Pseudomonadota</taxon>
        <taxon>Betaproteobacteria</taxon>
        <taxon>Burkholderiales</taxon>
        <taxon>Comamonadaceae</taxon>
        <taxon>Variovorax</taxon>
    </lineage>
</organism>
<gene>
    <name evidence="1" type="ORF">EH244_30905</name>
</gene>
<accession>A0A3P3E2A9</accession>
<dbReference type="Proteomes" id="UP000271590">
    <property type="component" value="Unassembled WGS sequence"/>
</dbReference>
<comment type="caution">
    <text evidence="1">The sequence shown here is derived from an EMBL/GenBank/DDBJ whole genome shotgun (WGS) entry which is preliminary data.</text>
</comment>
<dbReference type="RefSeq" id="WP_124962099.1">
    <property type="nucleotide sequence ID" value="NZ_RQXU01000041.1"/>
</dbReference>
<dbReference type="EMBL" id="RQXU01000041">
    <property type="protein sequence ID" value="RRH80196.1"/>
    <property type="molecule type" value="Genomic_DNA"/>
</dbReference>
<dbReference type="AlphaFoldDB" id="A0A3P3E2A9"/>
<protein>
    <submittedName>
        <fullName evidence="1">Uncharacterized protein</fullName>
    </submittedName>
</protein>